<evidence type="ECO:0000313" key="2">
    <source>
        <dbReference type="Proteomes" id="UP000515823"/>
    </source>
</evidence>
<dbReference type="EMBL" id="CP060634">
    <property type="protein sequence ID" value="QNM06596.1"/>
    <property type="molecule type" value="Genomic_DNA"/>
</dbReference>
<dbReference type="RefSeq" id="WP_147597200.1">
    <property type="nucleotide sequence ID" value="NZ_CP060634.1"/>
</dbReference>
<reference evidence="1 2" key="1">
    <citation type="submission" date="2020-08" db="EMBL/GenBank/DDBJ databases">
        <authorList>
            <person name="Liu C."/>
            <person name="Sun Q."/>
        </authorList>
    </citation>
    <scope>NUCLEOTIDE SEQUENCE [LARGE SCALE GENOMIC DNA]</scope>
    <source>
        <strain evidence="1 2">NSJ-38</strain>
    </source>
</reference>
<organism evidence="1 2">
    <name type="scientific">Qiania dongpingensis</name>
    <dbReference type="NCBI Taxonomy" id="2763669"/>
    <lineage>
        <taxon>Bacteria</taxon>
        <taxon>Bacillati</taxon>
        <taxon>Bacillota</taxon>
        <taxon>Clostridia</taxon>
        <taxon>Lachnospirales</taxon>
        <taxon>Lachnospiraceae</taxon>
        <taxon>Qiania</taxon>
    </lineage>
</organism>
<gene>
    <name evidence="1" type="ORF">H9Q78_05540</name>
</gene>
<protein>
    <submittedName>
        <fullName evidence="1">Uncharacterized protein</fullName>
    </submittedName>
</protein>
<proteinExistence type="predicted"/>
<name>A0A7G9G714_9FIRM</name>
<dbReference type="KEGG" id="qdo:H9Q78_05540"/>
<accession>A0A7G9G714</accession>
<dbReference type="AlphaFoldDB" id="A0A7G9G714"/>
<dbReference type="Proteomes" id="UP000515823">
    <property type="component" value="Chromosome"/>
</dbReference>
<keyword evidence="2" id="KW-1185">Reference proteome</keyword>
<evidence type="ECO:0000313" key="1">
    <source>
        <dbReference type="EMBL" id="QNM06596.1"/>
    </source>
</evidence>
<sequence length="66" mass="7678">MYQYRCDQCGCYLDPEEGETCEECRAESRKRTRDAAALRMELYGEPDGRQIGGQDERYLTYLNGTI</sequence>